<dbReference type="EMBL" id="ML002285">
    <property type="protein sequence ID" value="RKP39257.1"/>
    <property type="molecule type" value="Genomic_DNA"/>
</dbReference>
<feature type="compositionally biased region" description="Low complexity" evidence="1">
    <location>
        <begin position="563"/>
        <end position="572"/>
    </location>
</feature>
<organism evidence="3 4">
    <name type="scientific">Dimargaris cristalligena</name>
    <dbReference type="NCBI Taxonomy" id="215637"/>
    <lineage>
        <taxon>Eukaryota</taxon>
        <taxon>Fungi</taxon>
        <taxon>Fungi incertae sedis</taxon>
        <taxon>Zoopagomycota</taxon>
        <taxon>Kickxellomycotina</taxon>
        <taxon>Dimargaritomycetes</taxon>
        <taxon>Dimargaritales</taxon>
        <taxon>Dimargaritaceae</taxon>
        <taxon>Dimargaris</taxon>
    </lineage>
</organism>
<feature type="region of interest" description="Disordered" evidence="1">
    <location>
        <begin position="407"/>
        <end position="431"/>
    </location>
</feature>
<feature type="region of interest" description="Disordered" evidence="1">
    <location>
        <begin position="1"/>
        <end position="65"/>
    </location>
</feature>
<feature type="compositionally biased region" description="Gly residues" evidence="1">
    <location>
        <begin position="178"/>
        <end position="188"/>
    </location>
</feature>
<feature type="region of interest" description="Disordered" evidence="1">
    <location>
        <begin position="249"/>
        <end position="386"/>
    </location>
</feature>
<keyword evidence="4" id="KW-1185">Reference proteome</keyword>
<feature type="compositionally biased region" description="Low complexity" evidence="1">
    <location>
        <begin position="21"/>
        <end position="52"/>
    </location>
</feature>
<feature type="region of interest" description="Disordered" evidence="1">
    <location>
        <begin position="527"/>
        <end position="579"/>
    </location>
</feature>
<dbReference type="PRINTS" id="PR01217">
    <property type="entry name" value="PRICHEXTENSN"/>
</dbReference>
<dbReference type="Pfam" id="PF15249">
    <property type="entry name" value="GLTSCR1"/>
    <property type="match status" value="1"/>
</dbReference>
<accession>A0A4P9ZZV9</accession>
<sequence length="700" mass="73872">MTTATSQPAAKSPAMDPTKPPLTAAAAETTTPTAKPTPTTTTPAPQPSAMTPVAVARTASAPMATPKEKIQKTIVIEGVTVAVVQRGNQTIYKLADNASVSSLPPHIRQSVIEQLKKLHAASNPPATPPPPSQAQPSPASGSLASILASQIAHRFPQDSPSSRAVTPPPASSSSSSSSGGGGGGGTPQGGAPSLPSASAAGGLTTSTSKNSSMVGSGSNPPATPRNSDTLQYAIMHCRDPSELKKLKAALQAEQAMEGNQAVPEGNSTPLQRVLPALSVSHSSPLGAKSNPRKRLHSSPALRPTDDGPPIQSQSKHNPDKPPPSLAARQATPPGIRRRLHSRSQAPVPIRKSTTQTESSTPLTNRKVSAQRKSLAPAPPSDPIPDASYWQQVAPLTQLIDQFTLSRATEANPSDHPSTAEGSPVRRDPPYTTQERVLAYRRECRARKPKPRKSKTPVFSTPYPVKLPSAVLNHREKTIRQMRLAYTRDLSRLLALNVESPFSSLDDAIQNLLPFHLYQYPADSDIIPAGTEPPLGTTNGSKSDVIGPVLNPSQTVPQHPPPSTSGATTESTSAPPPEPKLKKVLKLSAGAQSIFQRYHNLVTSGQSKPFPPAFTVPCTILNQPLSHSYSFIPPTHFSTDPDATSHTDTSGHAKTSEPTTCPMVPPPTQVNLKYIEAPVPVAELYCIDKLLTEALREDLPS</sequence>
<feature type="compositionally biased region" description="Low complexity" evidence="1">
    <location>
        <begin position="189"/>
        <end position="203"/>
    </location>
</feature>
<reference evidence="4" key="1">
    <citation type="journal article" date="2018" name="Nat. Microbiol.">
        <title>Leveraging single-cell genomics to expand the fungal tree of life.</title>
        <authorList>
            <person name="Ahrendt S.R."/>
            <person name="Quandt C.A."/>
            <person name="Ciobanu D."/>
            <person name="Clum A."/>
            <person name="Salamov A."/>
            <person name="Andreopoulos B."/>
            <person name="Cheng J.F."/>
            <person name="Woyke T."/>
            <person name="Pelin A."/>
            <person name="Henrissat B."/>
            <person name="Reynolds N.K."/>
            <person name="Benny G.L."/>
            <person name="Smith M.E."/>
            <person name="James T.Y."/>
            <person name="Grigoriev I.V."/>
        </authorList>
    </citation>
    <scope>NUCLEOTIDE SEQUENCE [LARGE SCALE GENOMIC DNA]</scope>
    <source>
        <strain evidence="4">RSA 468</strain>
    </source>
</reference>
<evidence type="ECO:0000256" key="1">
    <source>
        <dbReference type="SAM" id="MobiDB-lite"/>
    </source>
</evidence>
<evidence type="ECO:0000313" key="3">
    <source>
        <dbReference type="EMBL" id="RKP39257.1"/>
    </source>
</evidence>
<protein>
    <recommendedName>
        <fullName evidence="2">GLTSCR protein conserved domain-containing protein</fullName>
    </recommendedName>
</protein>
<gene>
    <name evidence="3" type="ORF">BJ085DRAFT_29618</name>
</gene>
<proteinExistence type="predicted"/>
<feature type="region of interest" description="Disordered" evidence="1">
    <location>
        <begin position="639"/>
        <end position="663"/>
    </location>
</feature>
<name>A0A4P9ZZV9_9FUNG</name>
<dbReference type="InterPro" id="IPR015671">
    <property type="entry name" value="GSCR1_dom"/>
</dbReference>
<feature type="compositionally biased region" description="Polar residues" evidence="1">
    <location>
        <begin position="407"/>
        <end position="420"/>
    </location>
</feature>
<feature type="compositionally biased region" description="Low complexity" evidence="1">
    <location>
        <begin position="134"/>
        <end position="145"/>
    </location>
</feature>
<feature type="compositionally biased region" description="Polar residues" evidence="1">
    <location>
        <begin position="351"/>
        <end position="371"/>
    </location>
</feature>
<feature type="region of interest" description="Disordered" evidence="1">
    <location>
        <begin position="117"/>
        <end position="236"/>
    </location>
</feature>
<feature type="compositionally biased region" description="Low complexity" evidence="1">
    <location>
        <begin position="159"/>
        <end position="177"/>
    </location>
</feature>
<evidence type="ECO:0000313" key="4">
    <source>
        <dbReference type="Proteomes" id="UP000268162"/>
    </source>
</evidence>
<dbReference type="AlphaFoldDB" id="A0A4P9ZZV9"/>
<feature type="compositionally biased region" description="Polar residues" evidence="1">
    <location>
        <begin position="204"/>
        <end position="230"/>
    </location>
</feature>
<feature type="compositionally biased region" description="Basic and acidic residues" evidence="1">
    <location>
        <begin position="642"/>
        <end position="654"/>
    </location>
</feature>
<evidence type="ECO:0000259" key="2">
    <source>
        <dbReference type="Pfam" id="PF15249"/>
    </source>
</evidence>
<dbReference type="Proteomes" id="UP000268162">
    <property type="component" value="Unassembled WGS sequence"/>
</dbReference>
<feature type="domain" description="GLTSCR protein conserved" evidence="2">
    <location>
        <begin position="494"/>
        <end position="524"/>
    </location>
</feature>